<dbReference type="SUPFAM" id="SSF53659">
    <property type="entry name" value="Isocitrate/Isopropylmalate dehydrogenase-like"/>
    <property type="match status" value="1"/>
</dbReference>
<keyword evidence="5 14" id="KW-0432">Leucine biosynthesis</keyword>
<evidence type="ECO:0000256" key="2">
    <source>
        <dbReference type="ARBA" id="ARBA00007769"/>
    </source>
</evidence>
<evidence type="ECO:0000259" key="16">
    <source>
        <dbReference type="SMART" id="SM01329"/>
    </source>
</evidence>
<dbReference type="InterPro" id="IPR024084">
    <property type="entry name" value="IsoPropMal-DH-like_dom"/>
</dbReference>
<evidence type="ECO:0000256" key="15">
    <source>
        <dbReference type="SAM" id="MobiDB-lite"/>
    </source>
</evidence>
<gene>
    <name evidence="17" type="primary">LEU2_2</name>
    <name evidence="17" type="ORF">H2200_006721</name>
</gene>
<dbReference type="GO" id="GO:0003862">
    <property type="term" value="F:3-isopropylmalate dehydrogenase activity"/>
    <property type="evidence" value="ECO:0007669"/>
    <property type="project" value="UniProtKB-EC"/>
</dbReference>
<keyword evidence="18" id="KW-1185">Reference proteome</keyword>
<comment type="subunit">
    <text evidence="3 14">Homodimer.</text>
</comment>
<comment type="cofactor">
    <cofactor evidence="1">
        <name>Mn(2+)</name>
        <dbReference type="ChEBI" id="CHEBI:29035"/>
    </cofactor>
</comment>
<dbReference type="FunFam" id="3.40.718.10:FF:000006">
    <property type="entry name" value="3-isopropylmalate dehydrogenase"/>
    <property type="match status" value="1"/>
</dbReference>
<evidence type="ECO:0000256" key="7">
    <source>
        <dbReference type="ARBA" id="ARBA00022723"/>
    </source>
</evidence>
<name>A0AA38X8W0_9EURO</name>
<keyword evidence="7 14" id="KW-0479">Metal-binding</keyword>
<dbReference type="PANTHER" id="PTHR42979">
    <property type="entry name" value="3-ISOPROPYLMALATE DEHYDROGENASE"/>
    <property type="match status" value="1"/>
</dbReference>
<dbReference type="Gene3D" id="3.40.718.10">
    <property type="entry name" value="Isopropylmalate Dehydrogenase"/>
    <property type="match status" value="1"/>
</dbReference>
<evidence type="ECO:0000313" key="17">
    <source>
        <dbReference type="EMBL" id="KAJ9608950.1"/>
    </source>
</evidence>
<evidence type="ECO:0000256" key="8">
    <source>
        <dbReference type="ARBA" id="ARBA00022842"/>
    </source>
</evidence>
<dbReference type="Proteomes" id="UP001172673">
    <property type="component" value="Unassembled WGS sequence"/>
</dbReference>
<evidence type="ECO:0000256" key="9">
    <source>
        <dbReference type="ARBA" id="ARBA00023002"/>
    </source>
</evidence>
<dbReference type="PANTHER" id="PTHR42979:SF4">
    <property type="entry name" value="3-ISOPROPYLMALATE DEHYDROGENASE"/>
    <property type="match status" value="1"/>
</dbReference>
<dbReference type="AlphaFoldDB" id="A0AA38X8W0"/>
<dbReference type="GO" id="GO:0000287">
    <property type="term" value="F:magnesium ion binding"/>
    <property type="evidence" value="ECO:0007669"/>
    <property type="project" value="InterPro"/>
</dbReference>
<feature type="region of interest" description="Disordered" evidence="15">
    <location>
        <begin position="398"/>
        <end position="449"/>
    </location>
</feature>
<dbReference type="Pfam" id="PF00180">
    <property type="entry name" value="Iso_dh"/>
    <property type="match status" value="1"/>
</dbReference>
<feature type="domain" description="Isopropylmalate dehydrogenase-like" evidence="16">
    <location>
        <begin position="22"/>
        <end position="386"/>
    </location>
</feature>
<keyword evidence="9 13" id="KW-0560">Oxidoreductase</keyword>
<comment type="cofactor">
    <cofactor evidence="14">
        <name>Mg(2+)</name>
        <dbReference type="ChEBI" id="CHEBI:18420"/>
    </cofactor>
    <cofactor evidence="14">
        <name>Mn(2+)</name>
        <dbReference type="ChEBI" id="CHEBI:29035"/>
    </cofactor>
    <text evidence="14">Binds 1 Mg(2+) or Mn(2+) ion per subunit.</text>
</comment>
<comment type="similarity">
    <text evidence="2 13">Belongs to the isocitrate and isopropylmalate dehydrogenases family.</text>
</comment>
<keyword evidence="6" id="KW-0028">Amino-acid biosynthesis</keyword>
<organism evidence="17 18">
    <name type="scientific">Cladophialophora chaetospira</name>
    <dbReference type="NCBI Taxonomy" id="386627"/>
    <lineage>
        <taxon>Eukaryota</taxon>
        <taxon>Fungi</taxon>
        <taxon>Dikarya</taxon>
        <taxon>Ascomycota</taxon>
        <taxon>Pezizomycotina</taxon>
        <taxon>Eurotiomycetes</taxon>
        <taxon>Chaetothyriomycetidae</taxon>
        <taxon>Chaetothyriales</taxon>
        <taxon>Herpotrichiellaceae</taxon>
        <taxon>Cladophialophora</taxon>
    </lineage>
</organism>
<accession>A0AA38X8W0</accession>
<proteinExistence type="inferred from homology"/>
<sequence>MAAPLLERLSTSSTTTSPQTFRILVIPGDHVGPEVMDEALRVLDTVEITSQGRLRFEFNHQIAGGCSIDKHGTPVTDEVLRIAKEESDAVLFGSVGGPKWGTTYPNPESGLLRLRQHLDAFANIRPCAFYSRSLIPLSPLKPTLAEGTNFILLRENTGGAYFGPKVEEADFASDSWAYSRKEIERCARVAAALATTLGKDGKGNGGPATVWSSDKANVLASGRLWRRVTSEVFEKEFPHIELKHQLADSLSMIMVKDPKIFNGVIHTDNTFGDMLSDQAGGVVGTLGVLPSASLCGIPDGKTRCNGIYEPVHGSAPDISGKGIVNPVAQILSAAMMLRYSFNLHAEAAAIEAAVEKVLDGKDIGGLEIRSGDLGGKATTKEVGDAVCSVLERILTGNTSDDVGDANGDSALTAPDETPATATHGDENKKWEAKLVDQHVKTGPEVALAT</sequence>
<evidence type="ECO:0000256" key="12">
    <source>
        <dbReference type="ARBA" id="ARBA00023304"/>
    </source>
</evidence>
<keyword evidence="10 14" id="KW-0520">NAD</keyword>
<evidence type="ECO:0000256" key="13">
    <source>
        <dbReference type="RuleBase" id="RU004443"/>
    </source>
</evidence>
<evidence type="ECO:0000256" key="4">
    <source>
        <dbReference type="ARBA" id="ARBA00013101"/>
    </source>
</evidence>
<keyword evidence="12 14" id="KW-0100">Branched-chain amino acid biosynthesis</keyword>
<evidence type="ECO:0000256" key="1">
    <source>
        <dbReference type="ARBA" id="ARBA00001936"/>
    </source>
</evidence>
<comment type="function">
    <text evidence="14">Catalyzes the oxidation of 3-carboxy-2-hydroxy-4-methylpentanoate (3-isopropylmalate) to 3-carboxy-4-methyl-2-oxopentanoate. The product decarboxylates to 4-methyl-2 oxopentanoate.</text>
</comment>
<evidence type="ECO:0000256" key="3">
    <source>
        <dbReference type="ARBA" id="ARBA00011738"/>
    </source>
</evidence>
<dbReference type="InterPro" id="IPR004429">
    <property type="entry name" value="Isopropylmalate_DH"/>
</dbReference>
<feature type="compositionally biased region" description="Basic and acidic residues" evidence="15">
    <location>
        <begin position="423"/>
        <end position="441"/>
    </location>
</feature>
<keyword evidence="8" id="KW-0460">Magnesium</keyword>
<dbReference type="GO" id="GO:0009098">
    <property type="term" value="P:L-leucine biosynthetic process"/>
    <property type="evidence" value="ECO:0007669"/>
    <property type="project" value="UniProtKB-KW"/>
</dbReference>
<evidence type="ECO:0000256" key="5">
    <source>
        <dbReference type="ARBA" id="ARBA00022430"/>
    </source>
</evidence>
<comment type="pathway">
    <text evidence="14">Amino-acid biosynthesis; L-leucine biosynthesis; L-leucine from 3-methyl-2-oxobutanoate: step 3/4.</text>
</comment>
<reference evidence="17" key="1">
    <citation type="submission" date="2022-10" db="EMBL/GenBank/DDBJ databases">
        <title>Culturing micro-colonial fungi from biological soil crusts in the Mojave desert and describing Neophaeococcomyces mojavensis, and introducing the new genera and species Taxawa tesnikishii.</title>
        <authorList>
            <person name="Kurbessoian T."/>
            <person name="Stajich J.E."/>
        </authorList>
    </citation>
    <scope>NUCLEOTIDE SEQUENCE</scope>
    <source>
        <strain evidence="17">TK_41</strain>
    </source>
</reference>
<evidence type="ECO:0000256" key="10">
    <source>
        <dbReference type="ARBA" id="ARBA00023027"/>
    </source>
</evidence>
<dbReference type="SMART" id="SM01329">
    <property type="entry name" value="Iso_dh"/>
    <property type="match status" value="1"/>
</dbReference>
<evidence type="ECO:0000256" key="14">
    <source>
        <dbReference type="RuleBase" id="RU004445"/>
    </source>
</evidence>
<dbReference type="GO" id="GO:0005829">
    <property type="term" value="C:cytosol"/>
    <property type="evidence" value="ECO:0007669"/>
    <property type="project" value="TreeGrafter"/>
</dbReference>
<evidence type="ECO:0000256" key="11">
    <source>
        <dbReference type="ARBA" id="ARBA00023211"/>
    </source>
</evidence>
<dbReference type="GO" id="GO:0051287">
    <property type="term" value="F:NAD binding"/>
    <property type="evidence" value="ECO:0007669"/>
    <property type="project" value="InterPro"/>
</dbReference>
<dbReference type="InterPro" id="IPR019818">
    <property type="entry name" value="IsoCit/isopropylmalate_DH_CS"/>
</dbReference>
<dbReference type="NCBIfam" id="TIGR00169">
    <property type="entry name" value="leuB"/>
    <property type="match status" value="1"/>
</dbReference>
<evidence type="ECO:0000313" key="18">
    <source>
        <dbReference type="Proteomes" id="UP001172673"/>
    </source>
</evidence>
<protein>
    <recommendedName>
        <fullName evidence="4 14">3-isopropylmalate dehydrogenase</fullName>
        <ecNumber evidence="4 14">1.1.1.85</ecNumber>
    </recommendedName>
</protein>
<dbReference type="EC" id="1.1.1.85" evidence="4 14"/>
<comment type="caution">
    <text evidence="17">The sequence shown here is derived from an EMBL/GenBank/DDBJ whole genome shotgun (WGS) entry which is preliminary data.</text>
</comment>
<keyword evidence="11" id="KW-0464">Manganese</keyword>
<dbReference type="PROSITE" id="PS00470">
    <property type="entry name" value="IDH_IMDH"/>
    <property type="match status" value="1"/>
</dbReference>
<comment type="catalytic activity">
    <reaction evidence="14">
        <text>(2R,3S)-3-isopropylmalate + NAD(+) = 4-methyl-2-oxopentanoate + CO2 + NADH</text>
        <dbReference type="Rhea" id="RHEA:32271"/>
        <dbReference type="ChEBI" id="CHEBI:16526"/>
        <dbReference type="ChEBI" id="CHEBI:17865"/>
        <dbReference type="ChEBI" id="CHEBI:35121"/>
        <dbReference type="ChEBI" id="CHEBI:57540"/>
        <dbReference type="ChEBI" id="CHEBI:57945"/>
        <dbReference type="EC" id="1.1.1.85"/>
    </reaction>
</comment>
<dbReference type="EMBL" id="JAPDRK010000009">
    <property type="protein sequence ID" value="KAJ9608950.1"/>
    <property type="molecule type" value="Genomic_DNA"/>
</dbReference>
<evidence type="ECO:0000256" key="6">
    <source>
        <dbReference type="ARBA" id="ARBA00022605"/>
    </source>
</evidence>